<protein>
    <submittedName>
        <fullName evidence="2">Uncharacterized protein</fullName>
    </submittedName>
</protein>
<evidence type="ECO:0000313" key="3">
    <source>
        <dbReference type="Proteomes" id="UP001164286"/>
    </source>
</evidence>
<organism evidence="2 3">
    <name type="scientific">Dioszegia hungarica</name>
    <dbReference type="NCBI Taxonomy" id="4972"/>
    <lineage>
        <taxon>Eukaryota</taxon>
        <taxon>Fungi</taxon>
        <taxon>Dikarya</taxon>
        <taxon>Basidiomycota</taxon>
        <taxon>Agaricomycotina</taxon>
        <taxon>Tremellomycetes</taxon>
        <taxon>Tremellales</taxon>
        <taxon>Bulleribasidiaceae</taxon>
        <taxon>Dioszegia</taxon>
    </lineage>
</organism>
<name>A0AA38H5D4_9TREE</name>
<dbReference type="EMBL" id="JAKWFO010000008">
    <property type="protein sequence ID" value="KAI9633922.1"/>
    <property type="molecule type" value="Genomic_DNA"/>
</dbReference>
<sequence>MPPARAAIWDHFHNIREDIQLPELGIALKAKKNASYDNAWCRACVDKMLEMPEYGLWMPGGGGYEEGAIETMRQYRVFAATEAIRGQPKNMERHIRRCQYTTVVLPPLPPPVSNSKKKAASAVPPEPVDPALSIARAGLAGPSTSTLTSLPTLDSSVPAPAPGTSTSTPTTLPILPAATSIPPGAPATPSHTQQRPTSGSGSGPTPRLTRERQAELDADIYNLFLSLGVPFDARTCLVFGQFVGRWIPGTSWGEDQQ</sequence>
<dbReference type="GeneID" id="77729379"/>
<reference evidence="2" key="1">
    <citation type="journal article" date="2022" name="G3 (Bethesda)">
        <title>High quality genome of the basidiomycete yeast Dioszegia hungarica PDD-24b-2 isolated from cloud water.</title>
        <authorList>
            <person name="Jarrige D."/>
            <person name="Haridas S."/>
            <person name="Bleykasten-Grosshans C."/>
            <person name="Joly M."/>
            <person name="Nadalig T."/>
            <person name="Sancelme M."/>
            <person name="Vuilleumier S."/>
            <person name="Grigoriev I.V."/>
            <person name="Amato P."/>
            <person name="Bringel F."/>
        </authorList>
    </citation>
    <scope>NUCLEOTIDE SEQUENCE</scope>
    <source>
        <strain evidence="2">PDD-24b-2</strain>
    </source>
</reference>
<accession>A0AA38H5D4</accession>
<keyword evidence="3" id="KW-1185">Reference proteome</keyword>
<feature type="region of interest" description="Disordered" evidence="1">
    <location>
        <begin position="143"/>
        <end position="209"/>
    </location>
</feature>
<feature type="compositionally biased region" description="Polar residues" evidence="1">
    <location>
        <begin position="189"/>
        <end position="199"/>
    </location>
</feature>
<gene>
    <name evidence="2" type="ORF">MKK02DRAFT_38594</name>
</gene>
<evidence type="ECO:0000256" key="1">
    <source>
        <dbReference type="SAM" id="MobiDB-lite"/>
    </source>
</evidence>
<evidence type="ECO:0000313" key="2">
    <source>
        <dbReference type="EMBL" id="KAI9633922.1"/>
    </source>
</evidence>
<feature type="region of interest" description="Disordered" evidence="1">
    <location>
        <begin position="106"/>
        <end position="126"/>
    </location>
</feature>
<proteinExistence type="predicted"/>
<comment type="caution">
    <text evidence="2">The sequence shown here is derived from an EMBL/GenBank/DDBJ whole genome shotgun (WGS) entry which is preliminary data.</text>
</comment>
<dbReference type="Proteomes" id="UP001164286">
    <property type="component" value="Unassembled WGS sequence"/>
</dbReference>
<dbReference type="AlphaFoldDB" id="A0AA38H5D4"/>
<dbReference type="RefSeq" id="XP_052943699.1">
    <property type="nucleotide sequence ID" value="XM_053090174.1"/>
</dbReference>
<feature type="compositionally biased region" description="Low complexity" evidence="1">
    <location>
        <begin position="143"/>
        <end position="180"/>
    </location>
</feature>